<keyword evidence="4" id="KW-1185">Reference proteome</keyword>
<evidence type="ECO:0000313" key="3">
    <source>
        <dbReference type="EMBL" id="BBC36489.1"/>
    </source>
</evidence>
<evidence type="ECO:0000256" key="2">
    <source>
        <dbReference type="SAM" id="SignalP"/>
    </source>
</evidence>
<name>A0ABN5VSV1_9ACTN</name>
<sequence>MRRTTPTLALALSALLLAPLPARAAAGHPSGSTLGYGTKATYAPRQNARTHQRPPGGFVPVFTENVSRHGSRSAPQRSSRSPR</sequence>
<feature type="signal peptide" evidence="2">
    <location>
        <begin position="1"/>
        <end position="24"/>
    </location>
</feature>
<reference evidence="3 4" key="1">
    <citation type="journal article" date="2010" name="ChemBioChem">
        <title>Cloning and characterization of the biosynthetic gene cluster of 16-membered macrolide antibiotic FD-891: involvement of a dual functional cytochrome P450 monooxygenase catalyzing epoxidation and hydroxylation.</title>
        <authorList>
            <person name="Kudo F."/>
            <person name="Motegi A."/>
            <person name="Mizoue K."/>
            <person name="Eguchi T."/>
        </authorList>
    </citation>
    <scope>NUCLEOTIDE SEQUENCE [LARGE SCALE GENOMIC DNA]</scope>
    <source>
        <strain evidence="3 4">A-8890</strain>
    </source>
</reference>
<dbReference type="EMBL" id="AP018448">
    <property type="protein sequence ID" value="BBC36489.1"/>
    <property type="molecule type" value="Genomic_DNA"/>
</dbReference>
<proteinExistence type="predicted"/>
<dbReference type="RefSeq" id="WP_286260473.1">
    <property type="nucleotide sequence ID" value="NZ_AP018448.1"/>
</dbReference>
<reference evidence="3 4" key="2">
    <citation type="journal article" date="2023" name="ChemBioChem">
        <title>Acyltransferase Domain Exchange between Two Independent Type I Polyketide Synthases in the Same Producer Strain of Macrolide Antibiotics.</title>
        <authorList>
            <person name="Kudo F."/>
            <person name="Kishikawa K."/>
            <person name="Tsuboi K."/>
            <person name="Kido T."/>
            <person name="Usui T."/>
            <person name="Hashimoto J."/>
            <person name="Shin-Ya K."/>
            <person name="Miyanaga A."/>
            <person name="Eguchi T."/>
        </authorList>
    </citation>
    <scope>NUCLEOTIDE SEQUENCE [LARGE SCALE GENOMIC DNA]</scope>
    <source>
        <strain evidence="3 4">A-8890</strain>
    </source>
</reference>
<evidence type="ECO:0008006" key="5">
    <source>
        <dbReference type="Google" id="ProtNLM"/>
    </source>
</evidence>
<gene>
    <name evidence="3" type="ORF">SGFS_077830</name>
</gene>
<keyword evidence="2" id="KW-0732">Signal</keyword>
<organism evidence="3 4">
    <name type="scientific">Streptomyces graminofaciens</name>
    <dbReference type="NCBI Taxonomy" id="68212"/>
    <lineage>
        <taxon>Bacteria</taxon>
        <taxon>Bacillati</taxon>
        <taxon>Actinomycetota</taxon>
        <taxon>Actinomycetes</taxon>
        <taxon>Kitasatosporales</taxon>
        <taxon>Streptomycetaceae</taxon>
        <taxon>Streptomyces</taxon>
    </lineage>
</organism>
<feature type="compositionally biased region" description="Low complexity" evidence="1">
    <location>
        <begin position="72"/>
        <end position="83"/>
    </location>
</feature>
<dbReference type="Proteomes" id="UP001321542">
    <property type="component" value="Chromosome"/>
</dbReference>
<evidence type="ECO:0000256" key="1">
    <source>
        <dbReference type="SAM" id="MobiDB-lite"/>
    </source>
</evidence>
<protein>
    <recommendedName>
        <fullName evidence="5">Secreted protein</fullName>
    </recommendedName>
</protein>
<evidence type="ECO:0000313" key="4">
    <source>
        <dbReference type="Proteomes" id="UP001321542"/>
    </source>
</evidence>
<feature type="region of interest" description="Disordered" evidence="1">
    <location>
        <begin position="24"/>
        <end position="83"/>
    </location>
</feature>
<feature type="chain" id="PRO_5045825600" description="Secreted protein" evidence="2">
    <location>
        <begin position="25"/>
        <end position="83"/>
    </location>
</feature>
<accession>A0ABN5VSV1</accession>